<protein>
    <recommendedName>
        <fullName evidence="1">Beta-ketoacyl synthase-like N-terminal domain-containing protein</fullName>
    </recommendedName>
</protein>
<dbReference type="Gene3D" id="3.40.47.10">
    <property type="match status" value="1"/>
</dbReference>
<dbReference type="EMBL" id="QWIU01000002">
    <property type="protein sequence ID" value="RNA63533.1"/>
    <property type="molecule type" value="Genomic_DNA"/>
</dbReference>
<dbReference type="AlphaFoldDB" id="A0A3M7TIZ4"/>
<evidence type="ECO:0000313" key="2">
    <source>
        <dbReference type="EMBL" id="RNA63533.1"/>
    </source>
</evidence>
<dbReference type="GO" id="GO:0016746">
    <property type="term" value="F:acyltransferase activity"/>
    <property type="evidence" value="ECO:0007669"/>
    <property type="project" value="InterPro"/>
</dbReference>
<comment type="caution">
    <text evidence="2">The sequence shown here is derived from an EMBL/GenBank/DDBJ whole genome shotgun (WGS) entry which is preliminary data.</text>
</comment>
<dbReference type="Pfam" id="PF00109">
    <property type="entry name" value="ketoacyl-synt"/>
    <property type="match status" value="1"/>
</dbReference>
<feature type="domain" description="Beta-ketoacyl synthase-like N-terminal" evidence="1">
    <location>
        <begin position="44"/>
        <end position="188"/>
    </location>
</feature>
<reference evidence="2 3" key="1">
    <citation type="submission" date="2018-08" db="EMBL/GenBank/DDBJ databases">
        <title>Chryseobacterium nematophagum: a novel matrix digesting pathogen of nematodes.</title>
        <authorList>
            <person name="Page A."/>
            <person name="Roberts M."/>
            <person name="Felix M.-A."/>
            <person name="Weir W."/>
        </authorList>
    </citation>
    <scope>NUCLEOTIDE SEQUENCE [LARGE SCALE GENOMIC DNA]</scope>
    <source>
        <strain evidence="2 3">JUb129</strain>
    </source>
</reference>
<dbReference type="OrthoDB" id="1234619at2"/>
<dbReference type="Proteomes" id="UP000278775">
    <property type="component" value="Unassembled WGS sequence"/>
</dbReference>
<name>A0A3M7TIZ4_9FLAO</name>
<dbReference type="InterPro" id="IPR014030">
    <property type="entry name" value="Ketoacyl_synth_N"/>
</dbReference>
<dbReference type="SUPFAM" id="SSF53901">
    <property type="entry name" value="Thiolase-like"/>
    <property type="match status" value="1"/>
</dbReference>
<gene>
    <name evidence="2" type="ORF">D1631_17245</name>
</gene>
<dbReference type="RefSeq" id="WP_122637480.1">
    <property type="nucleotide sequence ID" value="NZ_QWIU01000002.1"/>
</dbReference>
<sequence length="351" mass="38518">MIQNSFLNNSIAISEIGFNSPYGTDIYRYFSEAPSLSMSSHIIEDHDPQKFLKPKGQRFLNKATLIYCNTAFHAIHRRNLSDKINKTPQRVGLYDVTELSNLEDCFVFDLTAKNHGPDRVSPMKAPSTIANAAASQMAIQAGIKGPNFSVCAGMAGSLQALDIASMHLNQGMIDYGIIASTEVRNTYQQSIRKGHQNELNPSSELGISMILEHTESLQKDGRKPLAIIKKIQSETHTDETVSLEDHVCAMLSHIILLGEDFDTVILSGGLSAITQSSFEHILSENHLNVSVLYPESILGDFDNAGGMMGIAYAISIFDGKNEYKTDKKNIVLVSVDKTGTIILAIIERANP</sequence>
<organism evidence="2 3">
    <name type="scientific">Chryseobacterium nematophagum</name>
    <dbReference type="NCBI Taxonomy" id="2305228"/>
    <lineage>
        <taxon>Bacteria</taxon>
        <taxon>Pseudomonadati</taxon>
        <taxon>Bacteroidota</taxon>
        <taxon>Flavobacteriia</taxon>
        <taxon>Flavobacteriales</taxon>
        <taxon>Weeksellaceae</taxon>
        <taxon>Chryseobacterium group</taxon>
        <taxon>Chryseobacterium</taxon>
    </lineage>
</organism>
<accession>A0A3M7TIZ4</accession>
<evidence type="ECO:0000259" key="1">
    <source>
        <dbReference type="Pfam" id="PF00109"/>
    </source>
</evidence>
<dbReference type="InterPro" id="IPR016039">
    <property type="entry name" value="Thiolase-like"/>
</dbReference>
<evidence type="ECO:0000313" key="3">
    <source>
        <dbReference type="Proteomes" id="UP000278775"/>
    </source>
</evidence>
<proteinExistence type="predicted"/>